<accession>A0ABW5IGE9</accession>
<dbReference type="InterPro" id="IPR039567">
    <property type="entry name" value="Gly-zipper"/>
</dbReference>
<keyword evidence="3" id="KW-1185">Reference proteome</keyword>
<evidence type="ECO:0000313" key="3">
    <source>
        <dbReference type="Proteomes" id="UP001597544"/>
    </source>
</evidence>
<reference evidence="3" key="1">
    <citation type="journal article" date="2019" name="Int. J. Syst. Evol. Microbiol.">
        <title>The Global Catalogue of Microorganisms (GCM) 10K type strain sequencing project: providing services to taxonomists for standard genome sequencing and annotation.</title>
        <authorList>
            <consortium name="The Broad Institute Genomics Platform"/>
            <consortium name="The Broad Institute Genome Sequencing Center for Infectious Disease"/>
            <person name="Wu L."/>
            <person name="Ma J."/>
        </authorList>
    </citation>
    <scope>NUCLEOTIDE SEQUENCE [LARGE SCALE GENOMIC DNA]</scope>
    <source>
        <strain evidence="3">KCTC 42498</strain>
    </source>
</reference>
<sequence length="213" mass="22929">MSNIFWHGFGITDLITNNIFDLKKSVMKKVSLILSLVLLVTFAFNNSAEAQKKWSPQAKGAVIGTATGAAAGAVIHKRNRVIGGVVGGVVGGAAGYGIGKHIDNKQKEREAERIAAIERAEANRAASERAAARRAEANRSVANNTKAVSNKRVASRAEAAPAKQIEAADYPAVHAYASYNTQDPIMSIALLPNLDYGDPTKPYYTSEYRRKSW</sequence>
<proteinExistence type="predicted"/>
<comment type="caution">
    <text evidence="2">The sequence shown here is derived from an EMBL/GenBank/DDBJ whole genome shotgun (WGS) entry which is preliminary data.</text>
</comment>
<name>A0ABW5IGE9_9BACT</name>
<dbReference type="Proteomes" id="UP001597544">
    <property type="component" value="Unassembled WGS sequence"/>
</dbReference>
<gene>
    <name evidence="2" type="ORF">ACFSRY_00525</name>
</gene>
<dbReference type="Pfam" id="PF13488">
    <property type="entry name" value="Gly-zipper_Omp"/>
    <property type="match status" value="1"/>
</dbReference>
<evidence type="ECO:0000259" key="1">
    <source>
        <dbReference type="Pfam" id="PF13488"/>
    </source>
</evidence>
<feature type="domain" description="Glycine zipper" evidence="1">
    <location>
        <begin position="60"/>
        <end position="106"/>
    </location>
</feature>
<organism evidence="2 3">
    <name type="scientific">Pontibacter locisalis</name>
    <dbReference type="NCBI Taxonomy" id="1719035"/>
    <lineage>
        <taxon>Bacteria</taxon>
        <taxon>Pseudomonadati</taxon>
        <taxon>Bacteroidota</taxon>
        <taxon>Cytophagia</taxon>
        <taxon>Cytophagales</taxon>
        <taxon>Hymenobacteraceae</taxon>
        <taxon>Pontibacter</taxon>
    </lineage>
</organism>
<protein>
    <submittedName>
        <fullName evidence="2">Glycine zipper domain-containing protein</fullName>
    </submittedName>
</protein>
<dbReference type="EMBL" id="JBHULU010000001">
    <property type="protein sequence ID" value="MFD2512333.1"/>
    <property type="molecule type" value="Genomic_DNA"/>
</dbReference>
<dbReference type="RefSeq" id="WP_377502220.1">
    <property type="nucleotide sequence ID" value="NZ_JBHULU010000001.1"/>
</dbReference>
<evidence type="ECO:0000313" key="2">
    <source>
        <dbReference type="EMBL" id="MFD2512333.1"/>
    </source>
</evidence>